<proteinExistence type="predicted"/>
<gene>
    <name evidence="1" type="ORF">RRG08_061249</name>
</gene>
<keyword evidence="2" id="KW-1185">Reference proteome</keyword>
<sequence>MFSQKQGTCKVFPDNIEARTGDEITQKGEKSEQRATPGYIGLHLATPGQMAFWALKLLGTFSRRIRTSRRFWEKFGALPVQRIGYTCPKLHHYKLQNVSCPHLEDFHGRLAQYEGIVE</sequence>
<dbReference type="Proteomes" id="UP001283361">
    <property type="component" value="Unassembled WGS sequence"/>
</dbReference>
<reference evidence="1" key="1">
    <citation type="journal article" date="2023" name="G3 (Bethesda)">
        <title>A reference genome for the long-term kleptoplast-retaining sea slug Elysia crispata morphotype clarki.</title>
        <authorList>
            <person name="Eastman K.E."/>
            <person name="Pendleton A.L."/>
            <person name="Shaikh M.A."/>
            <person name="Suttiyut T."/>
            <person name="Ogas R."/>
            <person name="Tomko P."/>
            <person name="Gavelis G."/>
            <person name="Widhalm J.R."/>
            <person name="Wisecaver J.H."/>
        </authorList>
    </citation>
    <scope>NUCLEOTIDE SEQUENCE</scope>
    <source>
        <strain evidence="1">ECLA1</strain>
    </source>
</reference>
<name>A0AAE0ZGJ7_9GAST</name>
<dbReference type="AlphaFoldDB" id="A0AAE0ZGJ7"/>
<protein>
    <submittedName>
        <fullName evidence="1">Uncharacterized protein</fullName>
    </submittedName>
</protein>
<comment type="caution">
    <text evidence="1">The sequence shown here is derived from an EMBL/GenBank/DDBJ whole genome shotgun (WGS) entry which is preliminary data.</text>
</comment>
<organism evidence="1 2">
    <name type="scientific">Elysia crispata</name>
    <name type="common">lettuce slug</name>
    <dbReference type="NCBI Taxonomy" id="231223"/>
    <lineage>
        <taxon>Eukaryota</taxon>
        <taxon>Metazoa</taxon>
        <taxon>Spiralia</taxon>
        <taxon>Lophotrochozoa</taxon>
        <taxon>Mollusca</taxon>
        <taxon>Gastropoda</taxon>
        <taxon>Heterobranchia</taxon>
        <taxon>Euthyneura</taxon>
        <taxon>Panpulmonata</taxon>
        <taxon>Sacoglossa</taxon>
        <taxon>Placobranchoidea</taxon>
        <taxon>Plakobranchidae</taxon>
        <taxon>Elysia</taxon>
    </lineage>
</organism>
<evidence type="ECO:0000313" key="2">
    <source>
        <dbReference type="Proteomes" id="UP001283361"/>
    </source>
</evidence>
<accession>A0AAE0ZGJ7</accession>
<evidence type="ECO:0000313" key="1">
    <source>
        <dbReference type="EMBL" id="KAK3768790.1"/>
    </source>
</evidence>
<dbReference type="EMBL" id="JAWDGP010004017">
    <property type="protein sequence ID" value="KAK3768790.1"/>
    <property type="molecule type" value="Genomic_DNA"/>
</dbReference>